<dbReference type="RefSeq" id="WP_107917359.1">
    <property type="nucleotide sequence ID" value="NZ_CP021643.1"/>
</dbReference>
<accession>A0A2R4P304</accession>
<name>A0A2R4P304_9BACT</name>
<dbReference type="AlphaFoldDB" id="A0A2R4P304"/>
<organism evidence="1 2">
    <name type="scientific">Campylobacter concisus</name>
    <dbReference type="NCBI Taxonomy" id="199"/>
    <lineage>
        <taxon>Bacteria</taxon>
        <taxon>Pseudomonadati</taxon>
        <taxon>Campylobacterota</taxon>
        <taxon>Epsilonproteobacteria</taxon>
        <taxon>Campylobacterales</taxon>
        <taxon>Campylobacteraceae</taxon>
        <taxon>Campylobacter</taxon>
    </lineage>
</organism>
<protein>
    <submittedName>
        <fullName evidence="1">Uncharacterized protein</fullName>
    </submittedName>
</protein>
<reference evidence="1 2" key="1">
    <citation type="journal article" date="2018" name="Emerg. Microbes Infect.">
        <title>Genomic analysis of oral Campylobacter concisus strains identified a potential bacterial molecular marker associated with active Crohn's disease.</title>
        <authorList>
            <person name="Liu F."/>
            <person name="Ma R."/>
            <person name="Tay C.Y.A."/>
            <person name="Octavia S."/>
            <person name="Lan R."/>
            <person name="Chung H.K.L."/>
            <person name="Riordan S.M."/>
            <person name="Grimm M.C."/>
            <person name="Leong R.W."/>
            <person name="Tanaka M.M."/>
            <person name="Connor S."/>
            <person name="Zhang L."/>
        </authorList>
    </citation>
    <scope>NUCLEOTIDE SEQUENCE [LARGE SCALE GENOMIC DNA]</scope>
    <source>
        <strain evidence="1 2">P2CDO4</strain>
        <plasmid evidence="1">pICON</plasmid>
    </source>
</reference>
<dbReference type="Proteomes" id="UP000241854">
    <property type="component" value="Plasmid pICON"/>
</dbReference>
<keyword evidence="1" id="KW-0614">Plasmid</keyword>
<evidence type="ECO:0000313" key="1">
    <source>
        <dbReference type="EMBL" id="AVX45056.1"/>
    </source>
</evidence>
<sequence length="477" mass="54997">MENLKISFFLNSPLLIGRFSTIDSILVNLYVKRHFGKNIEIEKLYDFDFIEKYKDGYCGSIWFVEENDQVSLENRCIVKKPEYEYLNENRANKIEYSMGSGEFKAYNIWNELLKTPKIYFYVRGKKEIIEDLLQDLKFIGKKTAIGYGQVSSFLVETIPEDKSVFLAKNTPARPISVKNYPSLENARIIYYNSKVPYWANWSKEACYMPNSSLIETIYPGKERPSIDEKYLSKYHSAINFVYDVLHEDKNNWQEIDLKEKATAKDLIVDGQDHLCAFSGEQSKEGILCKSIEKTLGSTFTDYAFLNNSKFVSKQTFWTLQCGVNSRVGKKSLGFHVVDKNGITYVMGKNKTKSIEQAIKDASLPFNLALKTTPNNQHVVFKSNLTLSKDLIACQYGSETYYFGYEEAKECLKRVNEIIKDYPITKSHLIPNPQIDAPFISLKKDARNKDTILLISDFYKQYSKDVRVGAYILTIGEK</sequence>
<proteinExistence type="predicted"/>
<geneLocation type="plasmid" evidence="2">
    <name>picon</name>
</geneLocation>
<dbReference type="EMBL" id="CP021643">
    <property type="protein sequence ID" value="AVX45056.1"/>
    <property type="molecule type" value="Genomic_DNA"/>
</dbReference>
<gene>
    <name evidence="1" type="ORF">CCS77_2050</name>
</gene>
<evidence type="ECO:0000313" key="2">
    <source>
        <dbReference type="Proteomes" id="UP000241854"/>
    </source>
</evidence>